<accession>A0A9W4HT67</accession>
<dbReference type="Proteomes" id="UP001153618">
    <property type="component" value="Unassembled WGS sequence"/>
</dbReference>
<gene>
    <name evidence="2" type="ORF">POLS_LOCUS5056</name>
</gene>
<dbReference type="AlphaFoldDB" id="A0A9W4HT67"/>
<protein>
    <submittedName>
        <fullName evidence="2">Uncharacterized protein</fullName>
    </submittedName>
</protein>
<sequence>MVYSGAGDADSTCDCVSVICDSSVDSVQGIVFIYALCVLGVNKWRIRKYAIAEAKEREAEAEMYPMLHKDDIPFGARALESGIEIEGIWNSNPNTPIPSPHQPATPVGSRPASLRPMSLPQDFESRSASSDSHSQMISPKPVLPAGQRGSLPDFSPASAGYIYETPRLDGLQIPMRLPDRHKILPRSILVSPAKEESLVSVKDPIPRERRISFHSRALPPPQHPDATDYRTGLNESHEQSDHVAELAGNDSHSSPEFKRASRFASKSFAMWLTDCETNEDCDHIERLRRRSSEEFRRKMSQIFNDNISAGVSREQLEFNPALREYHRRDLRRSLLRPFRPRRSTLVNETPEGVEQPPS</sequence>
<feature type="region of interest" description="Disordered" evidence="1">
    <location>
        <begin position="339"/>
        <end position="358"/>
    </location>
</feature>
<organism evidence="2 3">
    <name type="scientific">Penicillium olsonii</name>
    <dbReference type="NCBI Taxonomy" id="99116"/>
    <lineage>
        <taxon>Eukaryota</taxon>
        <taxon>Fungi</taxon>
        <taxon>Dikarya</taxon>
        <taxon>Ascomycota</taxon>
        <taxon>Pezizomycotina</taxon>
        <taxon>Eurotiomycetes</taxon>
        <taxon>Eurotiomycetidae</taxon>
        <taxon>Eurotiales</taxon>
        <taxon>Aspergillaceae</taxon>
        <taxon>Penicillium</taxon>
    </lineage>
</organism>
<evidence type="ECO:0000256" key="1">
    <source>
        <dbReference type="SAM" id="MobiDB-lite"/>
    </source>
</evidence>
<evidence type="ECO:0000313" key="3">
    <source>
        <dbReference type="Proteomes" id="UP001153618"/>
    </source>
</evidence>
<keyword evidence="3" id="KW-1185">Reference proteome</keyword>
<feature type="compositionally biased region" description="Basic and acidic residues" evidence="1">
    <location>
        <begin position="235"/>
        <end position="244"/>
    </location>
</feature>
<feature type="region of interest" description="Disordered" evidence="1">
    <location>
        <begin position="212"/>
        <end position="258"/>
    </location>
</feature>
<evidence type="ECO:0000313" key="2">
    <source>
        <dbReference type="EMBL" id="CAG8114670.1"/>
    </source>
</evidence>
<proteinExistence type="predicted"/>
<reference evidence="2" key="1">
    <citation type="submission" date="2021-07" db="EMBL/GenBank/DDBJ databases">
        <authorList>
            <person name="Branca A.L. A."/>
        </authorList>
    </citation>
    <scope>NUCLEOTIDE SEQUENCE</scope>
</reference>
<dbReference type="OrthoDB" id="5426165at2759"/>
<dbReference type="PANTHER" id="PTHR40623">
    <property type="entry name" value="INTEGRAL MEMBRANE PROTEIN"/>
    <property type="match status" value="1"/>
</dbReference>
<feature type="compositionally biased region" description="Polar residues" evidence="1">
    <location>
        <begin position="126"/>
        <end position="137"/>
    </location>
</feature>
<dbReference type="EMBL" id="CAJVOS010000026">
    <property type="protein sequence ID" value="CAG8114670.1"/>
    <property type="molecule type" value="Genomic_DNA"/>
</dbReference>
<feature type="region of interest" description="Disordered" evidence="1">
    <location>
        <begin position="90"/>
        <end position="148"/>
    </location>
</feature>
<name>A0A9W4HT67_PENOL</name>
<comment type="caution">
    <text evidence="2">The sequence shown here is derived from an EMBL/GenBank/DDBJ whole genome shotgun (WGS) entry which is preliminary data.</text>
</comment>
<dbReference type="PANTHER" id="PTHR40623:SF2">
    <property type="entry name" value="INTEGRAL MEMBRANE PROTEIN"/>
    <property type="match status" value="1"/>
</dbReference>